<dbReference type="VEuPathDB" id="FungiDB:BO71DRAFT_431008"/>
<evidence type="ECO:0000313" key="1">
    <source>
        <dbReference type="EMBL" id="PYH93358.1"/>
    </source>
</evidence>
<accession>A0A319DYR0</accession>
<dbReference type="EMBL" id="KZ825894">
    <property type="protein sequence ID" value="PYH93358.1"/>
    <property type="molecule type" value="Genomic_DNA"/>
</dbReference>
<keyword evidence="2" id="KW-1185">Reference proteome</keyword>
<proteinExistence type="predicted"/>
<dbReference type="AlphaFoldDB" id="A0A319DYR0"/>
<protein>
    <submittedName>
        <fullName evidence="1">Uncharacterized protein</fullName>
    </submittedName>
</protein>
<dbReference type="Proteomes" id="UP000247810">
    <property type="component" value="Unassembled WGS sequence"/>
</dbReference>
<sequence>MSEVEAVFNILLKGKSHVEHIRAVNDSQLWKGRKFTTITDGQLEIIQASDMKILVKCKRDVRILGEMYRLQQESELLYASTEFKAYYGAVETSSRNIYKIQRIRYLTDIERARVNDPDNRGVLDYQQAQLFFEILTTAVDWELYDIMPI</sequence>
<organism evidence="1 2">
    <name type="scientific">Aspergillus ellipticus CBS 707.79</name>
    <dbReference type="NCBI Taxonomy" id="1448320"/>
    <lineage>
        <taxon>Eukaryota</taxon>
        <taxon>Fungi</taxon>
        <taxon>Dikarya</taxon>
        <taxon>Ascomycota</taxon>
        <taxon>Pezizomycotina</taxon>
        <taxon>Eurotiomycetes</taxon>
        <taxon>Eurotiomycetidae</taxon>
        <taxon>Eurotiales</taxon>
        <taxon>Aspergillaceae</taxon>
        <taxon>Aspergillus</taxon>
        <taxon>Aspergillus subgen. Circumdati</taxon>
    </lineage>
</organism>
<reference evidence="1 2" key="1">
    <citation type="submission" date="2018-02" db="EMBL/GenBank/DDBJ databases">
        <title>The genomes of Aspergillus section Nigri reveals drivers in fungal speciation.</title>
        <authorList>
            <consortium name="DOE Joint Genome Institute"/>
            <person name="Vesth T.C."/>
            <person name="Nybo J."/>
            <person name="Theobald S."/>
            <person name="Brandl J."/>
            <person name="Frisvad J.C."/>
            <person name="Nielsen K.F."/>
            <person name="Lyhne E.K."/>
            <person name="Kogle M.E."/>
            <person name="Kuo A."/>
            <person name="Riley R."/>
            <person name="Clum A."/>
            <person name="Nolan M."/>
            <person name="Lipzen A."/>
            <person name="Salamov A."/>
            <person name="Henrissat B."/>
            <person name="Wiebenga A."/>
            <person name="De vries R.P."/>
            <person name="Grigoriev I.V."/>
            <person name="Mortensen U.H."/>
            <person name="Andersen M.R."/>
            <person name="Baker S.E."/>
        </authorList>
    </citation>
    <scope>NUCLEOTIDE SEQUENCE [LARGE SCALE GENOMIC DNA]</scope>
    <source>
        <strain evidence="1 2">CBS 707.79</strain>
    </source>
</reference>
<evidence type="ECO:0000313" key="2">
    <source>
        <dbReference type="Proteomes" id="UP000247810"/>
    </source>
</evidence>
<gene>
    <name evidence="1" type="ORF">BO71DRAFT_431008</name>
</gene>
<name>A0A319DYR0_9EURO</name>